<gene>
    <name evidence="2" type="ORF">CTEN0397_LOCUS5715</name>
</gene>
<reference evidence="2" key="1">
    <citation type="submission" date="2021-01" db="EMBL/GenBank/DDBJ databases">
        <authorList>
            <person name="Corre E."/>
            <person name="Pelletier E."/>
            <person name="Niang G."/>
            <person name="Scheremetjew M."/>
            <person name="Finn R."/>
            <person name="Kale V."/>
            <person name="Holt S."/>
            <person name="Cochrane G."/>
            <person name="Meng A."/>
            <person name="Brown T."/>
            <person name="Cohen L."/>
        </authorList>
    </citation>
    <scope>NUCLEOTIDE SEQUENCE</scope>
    <source>
        <strain evidence="2">ECT3854</strain>
    </source>
</reference>
<feature type="region of interest" description="Disordered" evidence="1">
    <location>
        <begin position="87"/>
        <end position="129"/>
    </location>
</feature>
<name>A0A7S1D208_CYCTE</name>
<dbReference type="AlphaFoldDB" id="A0A7S1D208"/>
<evidence type="ECO:0000256" key="1">
    <source>
        <dbReference type="SAM" id="MobiDB-lite"/>
    </source>
</evidence>
<accession>A0A7S1D208</accession>
<proteinExistence type="predicted"/>
<organism evidence="2">
    <name type="scientific">Cyclophora tenuis</name>
    <name type="common">Marine diatom</name>
    <dbReference type="NCBI Taxonomy" id="216820"/>
    <lineage>
        <taxon>Eukaryota</taxon>
        <taxon>Sar</taxon>
        <taxon>Stramenopiles</taxon>
        <taxon>Ochrophyta</taxon>
        <taxon>Bacillariophyta</taxon>
        <taxon>Fragilariophyceae</taxon>
        <taxon>Fragilariophycidae</taxon>
        <taxon>Cyclophorales</taxon>
        <taxon>Cyclophoraceae</taxon>
        <taxon>Cyclophora</taxon>
    </lineage>
</organism>
<protein>
    <submittedName>
        <fullName evidence="2">Uncharacterized protein</fullName>
    </submittedName>
</protein>
<feature type="compositionally biased region" description="Basic residues" evidence="1">
    <location>
        <begin position="97"/>
        <end position="109"/>
    </location>
</feature>
<feature type="region of interest" description="Disordered" evidence="1">
    <location>
        <begin position="1"/>
        <end position="49"/>
    </location>
</feature>
<dbReference type="EMBL" id="HBFW01008788">
    <property type="protein sequence ID" value="CAD8934682.1"/>
    <property type="molecule type" value="Transcribed_RNA"/>
</dbReference>
<sequence length="186" mass="22265">MDSSRLEFVQVATRQRSDEEEEEEEKKKKKAQRSASMTRTERKRTREKRRREAFSCTFNRLLKTLLEVDPTFQEEVRERRRFAWSLQTPTSSSCNNHARRKRRRRRMNHQHNNGDDDLNDEDDEDDDENNMDSLFSRVELIIKATETLQALDDKCTQLRVNLPGGHKRKFRPNNNALYILLSFFSL</sequence>
<evidence type="ECO:0000313" key="2">
    <source>
        <dbReference type="EMBL" id="CAD8934682.1"/>
    </source>
</evidence>
<feature type="compositionally biased region" description="Acidic residues" evidence="1">
    <location>
        <begin position="115"/>
        <end position="129"/>
    </location>
</feature>